<feature type="transmembrane region" description="Helical" evidence="1">
    <location>
        <begin position="6"/>
        <end position="34"/>
    </location>
</feature>
<feature type="transmembrane region" description="Helical" evidence="1">
    <location>
        <begin position="46"/>
        <end position="65"/>
    </location>
</feature>
<dbReference type="Proteomes" id="UP000027997">
    <property type="component" value="Unassembled WGS sequence"/>
</dbReference>
<dbReference type="EMBL" id="JOJP01000001">
    <property type="protein sequence ID" value="KEI70101.1"/>
    <property type="molecule type" value="Genomic_DNA"/>
</dbReference>
<dbReference type="PANTHER" id="PTHR38095">
    <property type="entry name" value="ANAEROBIC DIMETHYL SULFOXIDE REDUCTASE CHAIN YNFH"/>
    <property type="match status" value="1"/>
</dbReference>
<protein>
    <recommendedName>
        <fullName evidence="4">Dimethyl sulfoxide reductase</fullName>
    </recommendedName>
</protein>
<sequence>MEHLSLAIFTVLAQCAAGLLMVTGVIQLMAGNVLTTGNMRLLNRHYVLALVILGAALIASITHLGQPFRAMNVIYGLLHSSPLSMEILAISAFGGALLLFTGLQVRTMQQNGLSKNLLILTVLLAVALVQAIANVYTLSAVAAWDTPLTSIQFFRTALTIGSSLAALLIAGSHGRLGDLKAVAGKVSARAGIAALFLVVSVSMMFSNHLAGLGIISSSGDTQLYIYSGLMLAGLLCWIIPTMKGQNSFIGAAAGLVLVVIGEVMSRMYFYDLLHAQVL</sequence>
<dbReference type="eggNOG" id="COG3302">
    <property type="taxonomic scope" value="Bacteria"/>
</dbReference>
<dbReference type="RefSeq" id="WP_020584159.1">
    <property type="nucleotide sequence ID" value="NZ_JOJP01000001.1"/>
</dbReference>
<evidence type="ECO:0000313" key="3">
    <source>
        <dbReference type="Proteomes" id="UP000027997"/>
    </source>
</evidence>
<reference evidence="2 3" key="1">
    <citation type="submission" date="2014-06" db="EMBL/GenBank/DDBJ databases">
        <title>Whole Genome Sequences of Three Symbiotic Endozoicomonas Bacteria.</title>
        <authorList>
            <person name="Neave M.J."/>
            <person name="Apprill A."/>
            <person name="Voolstra C.R."/>
        </authorList>
    </citation>
    <scope>NUCLEOTIDE SEQUENCE [LARGE SCALE GENOMIC DNA]</scope>
    <source>
        <strain evidence="2 3">DSM 22380</strain>
    </source>
</reference>
<evidence type="ECO:0008006" key="4">
    <source>
        <dbReference type="Google" id="ProtNLM"/>
    </source>
</evidence>
<gene>
    <name evidence="2" type="ORF">GV64_04475</name>
</gene>
<comment type="caution">
    <text evidence="2">The sequence shown here is derived from an EMBL/GenBank/DDBJ whole genome shotgun (WGS) entry which is preliminary data.</text>
</comment>
<keyword evidence="1" id="KW-0472">Membrane</keyword>
<evidence type="ECO:0000313" key="2">
    <source>
        <dbReference type="EMBL" id="KEI70101.1"/>
    </source>
</evidence>
<dbReference type="GO" id="GO:0005886">
    <property type="term" value="C:plasma membrane"/>
    <property type="evidence" value="ECO:0007669"/>
    <property type="project" value="TreeGrafter"/>
</dbReference>
<dbReference type="GO" id="GO:0019645">
    <property type="term" value="P:anaerobic electron transport chain"/>
    <property type="evidence" value="ECO:0007669"/>
    <property type="project" value="InterPro"/>
</dbReference>
<name>A0A081K7H5_9GAMM</name>
<evidence type="ECO:0000256" key="1">
    <source>
        <dbReference type="SAM" id="Phobius"/>
    </source>
</evidence>
<proteinExistence type="predicted"/>
<dbReference type="Pfam" id="PF04976">
    <property type="entry name" value="DmsC"/>
    <property type="match status" value="1"/>
</dbReference>
<dbReference type="InterPro" id="IPR007059">
    <property type="entry name" value="DmsC"/>
</dbReference>
<dbReference type="PANTHER" id="PTHR38095:SF2">
    <property type="entry name" value="ANAEROBIC DIMETHYL SULFOXIDE REDUCTASE CHAIN C"/>
    <property type="match status" value="1"/>
</dbReference>
<dbReference type="GO" id="GO:0009390">
    <property type="term" value="C:dimethyl sulfoxide reductase complex"/>
    <property type="evidence" value="ECO:0007669"/>
    <property type="project" value="TreeGrafter"/>
</dbReference>
<feature type="transmembrane region" description="Helical" evidence="1">
    <location>
        <begin position="117"/>
        <end position="144"/>
    </location>
</feature>
<feature type="transmembrane region" description="Helical" evidence="1">
    <location>
        <begin position="223"/>
        <end position="240"/>
    </location>
</feature>
<keyword evidence="3" id="KW-1185">Reference proteome</keyword>
<keyword evidence="1" id="KW-1133">Transmembrane helix</keyword>
<feature type="transmembrane region" description="Helical" evidence="1">
    <location>
        <begin position="247"/>
        <end position="269"/>
    </location>
</feature>
<keyword evidence="1" id="KW-0812">Transmembrane</keyword>
<organism evidence="2 3">
    <name type="scientific">Endozoicomonas elysicola</name>
    <dbReference type="NCBI Taxonomy" id="305900"/>
    <lineage>
        <taxon>Bacteria</taxon>
        <taxon>Pseudomonadati</taxon>
        <taxon>Pseudomonadota</taxon>
        <taxon>Gammaproteobacteria</taxon>
        <taxon>Oceanospirillales</taxon>
        <taxon>Endozoicomonadaceae</taxon>
        <taxon>Endozoicomonas</taxon>
    </lineage>
</organism>
<dbReference type="AlphaFoldDB" id="A0A081K7H5"/>
<feature type="transmembrane region" description="Helical" evidence="1">
    <location>
        <begin position="85"/>
        <end position="105"/>
    </location>
</feature>
<feature type="transmembrane region" description="Helical" evidence="1">
    <location>
        <begin position="192"/>
        <end position="217"/>
    </location>
</feature>
<feature type="transmembrane region" description="Helical" evidence="1">
    <location>
        <begin position="150"/>
        <end position="171"/>
    </location>
</feature>
<accession>A0A081K7H5</accession>
<dbReference type="STRING" id="305900.GV64_04475"/>
<dbReference type="GO" id="GO:0009389">
    <property type="term" value="F:dimethyl sulfoxide reductase activity"/>
    <property type="evidence" value="ECO:0007669"/>
    <property type="project" value="TreeGrafter"/>
</dbReference>